<keyword evidence="5 8" id="KW-0812">Transmembrane</keyword>
<feature type="transmembrane region" description="Helical" evidence="8">
    <location>
        <begin position="337"/>
        <end position="358"/>
    </location>
</feature>
<keyword evidence="3 8" id="KW-0813">Transport</keyword>
<feature type="transmembrane region" description="Helical" evidence="8">
    <location>
        <begin position="295"/>
        <end position="317"/>
    </location>
</feature>
<dbReference type="Proteomes" id="UP000051063">
    <property type="component" value="Unassembled WGS sequence"/>
</dbReference>
<feature type="transmembrane region" description="Helical" evidence="8">
    <location>
        <begin position="83"/>
        <end position="106"/>
    </location>
</feature>
<evidence type="ECO:0000256" key="4">
    <source>
        <dbReference type="ARBA" id="ARBA00022475"/>
    </source>
</evidence>
<keyword evidence="6 8" id="KW-1133">Transmembrane helix</keyword>
<evidence type="ECO:0000256" key="6">
    <source>
        <dbReference type="ARBA" id="ARBA00022989"/>
    </source>
</evidence>
<protein>
    <submittedName>
        <fullName evidence="9">Amino acid carrier protein</fullName>
    </submittedName>
</protein>
<comment type="similarity">
    <text evidence="2 8">Belongs to the alanine or glycine:cation symporter (AGCS) (TC 2.A.25) family.</text>
</comment>
<evidence type="ECO:0000256" key="1">
    <source>
        <dbReference type="ARBA" id="ARBA00004651"/>
    </source>
</evidence>
<feature type="transmembrane region" description="Helical" evidence="8">
    <location>
        <begin position="409"/>
        <end position="430"/>
    </location>
</feature>
<dbReference type="PANTHER" id="PTHR30330">
    <property type="entry name" value="AGSS FAMILY TRANSPORTER, SODIUM-ALANINE"/>
    <property type="match status" value="1"/>
</dbReference>
<reference evidence="9 10" key="1">
    <citation type="submission" date="2015-09" db="EMBL/GenBank/DDBJ databases">
        <title>Genome sequencing project for genomic taxonomy and phylogenomics of Bacillus-like bacteria.</title>
        <authorList>
            <person name="Liu B."/>
            <person name="Wang J."/>
            <person name="Zhu Y."/>
            <person name="Liu G."/>
            <person name="Chen Q."/>
            <person name="Chen Z."/>
            <person name="Lan J."/>
            <person name="Che J."/>
            <person name="Ge C."/>
            <person name="Shi H."/>
            <person name="Pan Z."/>
            <person name="Liu X."/>
        </authorList>
    </citation>
    <scope>NUCLEOTIDE SEQUENCE [LARGE SCALE GENOMIC DNA]</scope>
    <source>
        <strain evidence="9 10">DSM 8552</strain>
    </source>
</reference>
<evidence type="ECO:0000256" key="3">
    <source>
        <dbReference type="ARBA" id="ARBA00022448"/>
    </source>
</evidence>
<comment type="subcellular location">
    <subcellularLocation>
        <location evidence="1 8">Cell membrane</location>
        <topology evidence="1 8">Multi-pass membrane protein</topology>
    </subcellularLocation>
</comment>
<dbReference type="Pfam" id="PF01235">
    <property type="entry name" value="Na_Ala_symp"/>
    <property type="match status" value="1"/>
</dbReference>
<evidence type="ECO:0000256" key="8">
    <source>
        <dbReference type="RuleBase" id="RU363064"/>
    </source>
</evidence>
<evidence type="ECO:0000256" key="2">
    <source>
        <dbReference type="ARBA" id="ARBA00009261"/>
    </source>
</evidence>
<keyword evidence="10" id="KW-1185">Reference proteome</keyword>
<dbReference type="Gene3D" id="1.20.1740.10">
    <property type="entry name" value="Amino acid/polyamine transporter I"/>
    <property type="match status" value="1"/>
</dbReference>
<keyword evidence="7 8" id="KW-0472">Membrane</keyword>
<dbReference type="PANTHER" id="PTHR30330:SF14">
    <property type="entry name" value="SODIUM_AMINO ACID (ALANINE) SYMPORTER"/>
    <property type="match status" value="1"/>
</dbReference>
<feature type="transmembrane region" description="Helical" evidence="8">
    <location>
        <begin position="379"/>
        <end position="403"/>
    </location>
</feature>
<keyword evidence="8" id="KW-0769">Symport</keyword>
<sequence length="474" mass="52898">MPFAILFAGFYFTMENRFFQLHHLRQFFQQVLVSIRSKSEGIRTDGALSSFHAGNIAIGCLVGVGCIGGVATAISIGGPGAVFWMWVAAFVGMIIKMAEVTLSVYYRTRDEEGNRIGGPTVYIEKGIGEEMNVRSWKILVVLFVAGMLAPVFISIQNYVASTAISSTFNLNIIWVSLLFAVMVYGIIMRGLPFLRKVFKIVIPLMILSYLFLGCLIIVMNLEKVIPALELIMQHAFLGSAALGGFAGATLSQVITMGVSQAVYTSEFGWGTTPVIHSTADVDHPVKQGLWGGFEVFLTSVVICGITAFVVILSGDWVSGRTGIDLALHSFELTLGTTGKYLVTIILFLFALTTASGWYANREIMVKHLCQKNPKLKRHVLRYVKVFCAFPEFLFVVYVVTFHFPDKDVWLMTGIMTAVPTFINMFLLLILSHQFKKLVLDYKARYLKIGKIDEEMLLFYEDKKVELQERELGER</sequence>
<feature type="transmembrane region" description="Helical" evidence="8">
    <location>
        <begin position="138"/>
        <end position="159"/>
    </location>
</feature>
<feature type="transmembrane region" description="Helical" evidence="8">
    <location>
        <begin position="171"/>
        <end position="188"/>
    </location>
</feature>
<dbReference type="PRINTS" id="PR00175">
    <property type="entry name" value="NAALASMPORT"/>
</dbReference>
<evidence type="ECO:0000256" key="5">
    <source>
        <dbReference type="ARBA" id="ARBA00022692"/>
    </source>
</evidence>
<feature type="transmembrane region" description="Helical" evidence="8">
    <location>
        <begin position="56"/>
        <end position="77"/>
    </location>
</feature>
<keyword evidence="4 8" id="KW-1003">Cell membrane</keyword>
<evidence type="ECO:0000313" key="9">
    <source>
        <dbReference type="EMBL" id="KQL43660.1"/>
    </source>
</evidence>
<organism evidence="9 10">
    <name type="scientific">Brevibacillus choshinensis</name>
    <dbReference type="NCBI Taxonomy" id="54911"/>
    <lineage>
        <taxon>Bacteria</taxon>
        <taxon>Bacillati</taxon>
        <taxon>Bacillota</taxon>
        <taxon>Bacilli</taxon>
        <taxon>Bacillales</taxon>
        <taxon>Paenibacillaceae</taxon>
        <taxon>Brevibacillus</taxon>
    </lineage>
</organism>
<accession>A0ABR5MZX8</accession>
<gene>
    <name evidence="9" type="ORF">AN963_29390</name>
</gene>
<evidence type="ECO:0000313" key="10">
    <source>
        <dbReference type="Proteomes" id="UP000051063"/>
    </source>
</evidence>
<dbReference type="InterPro" id="IPR001463">
    <property type="entry name" value="Na/Ala_symport"/>
</dbReference>
<dbReference type="EMBL" id="LJJB01000015">
    <property type="protein sequence ID" value="KQL43660.1"/>
    <property type="molecule type" value="Genomic_DNA"/>
</dbReference>
<proteinExistence type="inferred from homology"/>
<feature type="transmembrane region" description="Helical" evidence="8">
    <location>
        <begin position="200"/>
        <end position="219"/>
    </location>
</feature>
<dbReference type="PROSITE" id="PS00873">
    <property type="entry name" value="NA_ALANINE_SYMP"/>
    <property type="match status" value="1"/>
</dbReference>
<name>A0ABR5MZX8_BRECH</name>
<evidence type="ECO:0000256" key="7">
    <source>
        <dbReference type="ARBA" id="ARBA00023136"/>
    </source>
</evidence>
<feature type="transmembrane region" description="Helical" evidence="8">
    <location>
        <begin position="231"/>
        <end position="250"/>
    </location>
</feature>
<dbReference type="NCBIfam" id="TIGR00835">
    <property type="entry name" value="agcS"/>
    <property type="match status" value="1"/>
</dbReference>
<comment type="caution">
    <text evidence="9">The sequence shown here is derived from an EMBL/GenBank/DDBJ whole genome shotgun (WGS) entry which is preliminary data.</text>
</comment>